<proteinExistence type="predicted"/>
<dbReference type="Proteomes" id="UP001062263">
    <property type="component" value="Chromosome"/>
</dbReference>
<sequence>MYYRYDLFGRKIAEWGTAIQPASFAYDNAGRMMALTTYRTSDGDISTDPADRTDGDTTTWSYHDATGLETLKTFADGSHIDKSYNAFNQASTETNARGIVKTCTYDIKRGLLTGVSFSDGTPGQTIVYNHLGQITRLVDASGMRLMTYNIYGELESESLTTDGSTYRMGEHIDSCGRRAGYRLANDAQDIQNTQIAYDDCGRIASLSLDGAAAPFTWSYAAASGFVEGLDYPNGMSRKNTYDDKRNLVAIIDYQRPDSVYSPACHEYEHDALGRRCNAKTWRTLQHPKRRASSPTTAAVN</sequence>
<organism evidence="1 2">
    <name type="scientific">Akkermansia biwaensis</name>
    <dbReference type="NCBI Taxonomy" id="2946555"/>
    <lineage>
        <taxon>Bacteria</taxon>
        <taxon>Pseudomonadati</taxon>
        <taxon>Verrucomicrobiota</taxon>
        <taxon>Verrucomicrobiia</taxon>
        <taxon>Verrucomicrobiales</taxon>
        <taxon>Akkermansiaceae</taxon>
        <taxon>Akkermansia</taxon>
    </lineage>
</organism>
<gene>
    <name evidence="1" type="ORF">Abiwalacus_15600</name>
</gene>
<name>A0ABM7ZGY2_9BACT</name>
<protein>
    <recommendedName>
        <fullName evidence="3">RHS repeat protein</fullName>
    </recommendedName>
</protein>
<accession>A0ABM7ZGY2</accession>
<reference evidence="1" key="1">
    <citation type="submission" date="2022-06" db="EMBL/GenBank/DDBJ databases">
        <title>Akkermansia biwalacus sp. nov., an anaerobic mucin-degrading bacterium isolated from human intestine.</title>
        <authorList>
            <person name="Kobayashi Y."/>
            <person name="Inoue S."/>
            <person name="Kawahara T."/>
            <person name="Kohda N."/>
        </authorList>
    </citation>
    <scope>NUCLEOTIDE SEQUENCE</scope>
    <source>
        <strain evidence="1">WON2089</strain>
    </source>
</reference>
<evidence type="ECO:0008006" key="3">
    <source>
        <dbReference type="Google" id="ProtNLM"/>
    </source>
</evidence>
<evidence type="ECO:0000313" key="1">
    <source>
        <dbReference type="EMBL" id="BDL43986.1"/>
    </source>
</evidence>
<dbReference type="Gene3D" id="2.180.10.10">
    <property type="entry name" value="RHS repeat-associated core"/>
    <property type="match status" value="1"/>
</dbReference>
<keyword evidence="2" id="KW-1185">Reference proteome</keyword>
<dbReference type="RefSeq" id="WP_215435984.1">
    <property type="nucleotide sequence ID" value="NZ_AP025943.1"/>
</dbReference>
<evidence type="ECO:0000313" key="2">
    <source>
        <dbReference type="Proteomes" id="UP001062263"/>
    </source>
</evidence>
<dbReference type="EMBL" id="AP025943">
    <property type="protein sequence ID" value="BDL43986.1"/>
    <property type="molecule type" value="Genomic_DNA"/>
</dbReference>